<comment type="function">
    <text evidence="4">Catalyzes the dehydration of chorismate into 3-[(1-carboxyvinyl)oxy]benzoate, a step in the biosynthesis of menaquinone (MK, vitamin K2).</text>
</comment>
<dbReference type="UniPathway" id="UPA00079"/>
<reference evidence="5 6" key="1">
    <citation type="submission" date="2017-11" db="EMBL/GenBank/DDBJ databases">
        <title>Genomic Encyclopedia of Archaeal and Bacterial Type Strains, Phase II (KMG-II): From Individual Species to Whole Genera.</title>
        <authorList>
            <person name="Goeker M."/>
        </authorList>
    </citation>
    <scope>NUCLEOTIDE SEQUENCE [LARGE SCALE GENOMIC DNA]</scope>
    <source>
        <strain evidence="5 6">DSM 27268</strain>
    </source>
</reference>
<dbReference type="GO" id="GO:0009234">
    <property type="term" value="P:menaquinone biosynthetic process"/>
    <property type="evidence" value="ECO:0007669"/>
    <property type="project" value="UniProtKB-UniRule"/>
</dbReference>
<dbReference type="Pfam" id="PF02621">
    <property type="entry name" value="VitK2_biosynth"/>
    <property type="match status" value="1"/>
</dbReference>
<dbReference type="PANTHER" id="PTHR37690">
    <property type="entry name" value="CHORISMATE DEHYDRATASE"/>
    <property type="match status" value="1"/>
</dbReference>
<dbReference type="OrthoDB" id="9810112at2"/>
<protein>
    <recommendedName>
        <fullName evidence="4">Chorismate dehydratase</fullName>
        <ecNumber evidence="4">4.2.1.151</ecNumber>
    </recommendedName>
    <alternativeName>
        <fullName evidence="4">Menaquinone biosynthetic enzyme MqnA</fullName>
    </alternativeName>
</protein>
<proteinExistence type="inferred from homology"/>
<dbReference type="SUPFAM" id="SSF53850">
    <property type="entry name" value="Periplasmic binding protein-like II"/>
    <property type="match status" value="1"/>
</dbReference>
<evidence type="ECO:0000313" key="5">
    <source>
        <dbReference type="EMBL" id="PJJ75446.1"/>
    </source>
</evidence>
<keyword evidence="3 4" id="KW-0456">Lyase</keyword>
<dbReference type="PANTHER" id="PTHR37690:SF1">
    <property type="entry name" value="CHORISMATE DEHYDRATASE"/>
    <property type="match status" value="1"/>
</dbReference>
<comment type="similarity">
    <text evidence="4">Belongs to the MqnA/MqnD family. MqnA subfamily.</text>
</comment>
<dbReference type="CDD" id="cd13634">
    <property type="entry name" value="PBP2_Sco4506"/>
    <property type="match status" value="1"/>
</dbReference>
<dbReference type="RefSeq" id="WP_100314054.1">
    <property type="nucleotide sequence ID" value="NZ_PGFG01000001.1"/>
</dbReference>
<name>A0A2M9CU47_9BACT</name>
<dbReference type="Proteomes" id="UP000230000">
    <property type="component" value="Unassembled WGS sequence"/>
</dbReference>
<keyword evidence="2 4" id="KW-0474">Menaquinone biosynthesis</keyword>
<dbReference type="AlphaFoldDB" id="A0A2M9CU47"/>
<dbReference type="EMBL" id="PGFG01000001">
    <property type="protein sequence ID" value="PJJ75446.1"/>
    <property type="molecule type" value="Genomic_DNA"/>
</dbReference>
<dbReference type="InterPro" id="IPR003773">
    <property type="entry name" value="Menaquinone_biosynth"/>
</dbReference>
<evidence type="ECO:0000256" key="2">
    <source>
        <dbReference type="ARBA" id="ARBA00022428"/>
    </source>
</evidence>
<evidence type="ECO:0000313" key="6">
    <source>
        <dbReference type="Proteomes" id="UP000230000"/>
    </source>
</evidence>
<dbReference type="GO" id="GO:0016836">
    <property type="term" value="F:hydro-lyase activity"/>
    <property type="evidence" value="ECO:0007669"/>
    <property type="project" value="UniProtKB-UniRule"/>
</dbReference>
<keyword evidence="6" id="KW-1185">Reference proteome</keyword>
<dbReference type="Gene3D" id="3.40.190.10">
    <property type="entry name" value="Periplasmic binding protein-like II"/>
    <property type="match status" value="2"/>
</dbReference>
<sequence length="274" mass="31130">MNGADARENKGEEDVRPWRVAGVSYLNTRPLVYGFRFHPVHRQMVLTEDYPSRIAKQLINDEVDVGLIPIAIIPELPEAYVISNYCIGAEGPVASVCIFSDVPITEIRQLYLDYQSRSSVRLSRLLLERYWQLQPEFIAAEPGFEDQIQGHTAAVVIGDRALKLRHRHAYIYDLAEAWIQYSGLPFVFAAWIANKPLPEAFIRAFDEATSMGLQPGHLDAVIAAHPFPDFDVRTYFTQHISYSLTANKRKGMLRFLQEIHSTTPVHFLTDTVSV</sequence>
<comment type="catalytic activity">
    <reaction evidence="4">
        <text>chorismate = 3-[(1-carboxyvinyl)-oxy]benzoate + H2O</text>
        <dbReference type="Rhea" id="RHEA:40051"/>
        <dbReference type="ChEBI" id="CHEBI:15377"/>
        <dbReference type="ChEBI" id="CHEBI:29748"/>
        <dbReference type="ChEBI" id="CHEBI:76981"/>
        <dbReference type="EC" id="4.2.1.151"/>
    </reaction>
</comment>
<accession>A0A2M9CU47</accession>
<comment type="caution">
    <text evidence="5">The sequence shown here is derived from an EMBL/GenBank/DDBJ whole genome shotgun (WGS) entry which is preliminary data.</text>
</comment>
<evidence type="ECO:0000256" key="4">
    <source>
        <dbReference type="HAMAP-Rule" id="MF_00995"/>
    </source>
</evidence>
<dbReference type="EC" id="4.2.1.151" evidence="4"/>
<comment type="pathway">
    <text evidence="1 4">Quinol/quinone metabolism; menaquinone biosynthesis.</text>
</comment>
<organism evidence="5 6">
    <name type="scientific">Thermoflavifilum aggregans</name>
    <dbReference type="NCBI Taxonomy" id="454188"/>
    <lineage>
        <taxon>Bacteria</taxon>
        <taxon>Pseudomonadati</taxon>
        <taxon>Bacteroidota</taxon>
        <taxon>Chitinophagia</taxon>
        <taxon>Chitinophagales</taxon>
        <taxon>Chitinophagaceae</taxon>
        <taxon>Thermoflavifilum</taxon>
    </lineage>
</organism>
<dbReference type="HAMAP" id="MF_00995">
    <property type="entry name" value="MqnA"/>
    <property type="match status" value="1"/>
</dbReference>
<dbReference type="InterPro" id="IPR030868">
    <property type="entry name" value="MqnA"/>
</dbReference>
<evidence type="ECO:0000256" key="3">
    <source>
        <dbReference type="ARBA" id="ARBA00023239"/>
    </source>
</evidence>
<gene>
    <name evidence="4" type="primary">mqnA</name>
    <name evidence="5" type="ORF">BXY57_1023</name>
</gene>
<evidence type="ECO:0000256" key="1">
    <source>
        <dbReference type="ARBA" id="ARBA00004863"/>
    </source>
</evidence>